<protein>
    <recommendedName>
        <fullName evidence="1">Integrase catalytic domain-containing protein</fullName>
    </recommendedName>
</protein>
<dbReference type="SUPFAM" id="SSF53098">
    <property type="entry name" value="Ribonuclease H-like"/>
    <property type="match status" value="1"/>
</dbReference>
<gene>
    <name evidence="2" type="ORF">OESDEN_03473</name>
</gene>
<dbReference type="OrthoDB" id="5920214at2759"/>
<evidence type="ECO:0000313" key="3">
    <source>
        <dbReference type="Proteomes" id="UP000053660"/>
    </source>
</evidence>
<dbReference type="InterPro" id="IPR036397">
    <property type="entry name" value="RNaseH_sf"/>
</dbReference>
<sequence>MELWVFADASMAAIAACAYLQNAETKVISSLISGKTRLAPKKTKETIPRLEIVGILMALHLGTTISDASEAQVLKINIASDSEIAFCWVKNAKKLPIFVENQQNRIKLLKSDLNSKGIEVMFYHVATEFNPTDTGTRGINPRSIDTIDWIRGPQWLQTKNKLPQLRPLSEVRENDEISDESAQPAVRTVNPVINETDENETLFIEFSRFSKWTTALRTVSRVGKLAHKWVNVVNNQRDTQIRIQNVSKFSTDQNITSEDVKHSEIILLSQQHKHLSLSDLQKRFPHKQVVRDENGVIRYQSRLQNANLCYDTKCPIFIDNASDLARLILLDIHRKNSHCGKNQTLYIARQRFWIQRPSAAYNKYLKNCVICKRNHGLPFAAPNMAPLPSDRVKISNPFENVGCDFMGPVLSENQERMYVCLYTCLTTRVIHLEIVENLSTGAFLNCLIRFVSRRGVPKIIRTDCGTNFKLGKQIIDSMFETDNMTGSSVMSYSADAGINWIFNPPGAPWMGGAWERLVGTVKRSLQKSIGRKRPTFHQLTRP</sequence>
<name>A0A0B1TH37_OESDE</name>
<dbReference type="PANTHER" id="PTHR47331:SF6">
    <property type="entry name" value="DOUBLECORTIN DOMAIN-CONTAINING PROTEIN"/>
    <property type="match status" value="1"/>
</dbReference>
<dbReference type="AlphaFoldDB" id="A0A0B1TH37"/>
<reference evidence="2 3" key="1">
    <citation type="submission" date="2014-03" db="EMBL/GenBank/DDBJ databases">
        <title>Draft genome of the hookworm Oesophagostomum dentatum.</title>
        <authorList>
            <person name="Mitreva M."/>
        </authorList>
    </citation>
    <scope>NUCLEOTIDE SEQUENCE [LARGE SCALE GENOMIC DNA]</scope>
    <source>
        <strain evidence="2 3">OD-Hann</strain>
    </source>
</reference>
<dbReference type="InterPro" id="IPR008042">
    <property type="entry name" value="Retrotrans_Pao"/>
</dbReference>
<dbReference type="InterPro" id="IPR001584">
    <property type="entry name" value="Integrase_cat-core"/>
</dbReference>
<dbReference type="Gene3D" id="3.30.420.10">
    <property type="entry name" value="Ribonuclease H-like superfamily/Ribonuclease H"/>
    <property type="match status" value="2"/>
</dbReference>
<evidence type="ECO:0000313" key="2">
    <source>
        <dbReference type="EMBL" id="KHJ96564.1"/>
    </source>
</evidence>
<dbReference type="Pfam" id="PF17921">
    <property type="entry name" value="Integrase_H2C2"/>
    <property type="match status" value="1"/>
</dbReference>
<dbReference type="PROSITE" id="PS50994">
    <property type="entry name" value="INTEGRASE"/>
    <property type="match status" value="1"/>
</dbReference>
<proteinExistence type="predicted"/>
<dbReference type="InterPro" id="IPR041588">
    <property type="entry name" value="Integrase_H2C2"/>
</dbReference>
<keyword evidence="3" id="KW-1185">Reference proteome</keyword>
<organism evidence="2 3">
    <name type="scientific">Oesophagostomum dentatum</name>
    <name type="common">Nodular worm</name>
    <dbReference type="NCBI Taxonomy" id="61180"/>
    <lineage>
        <taxon>Eukaryota</taxon>
        <taxon>Metazoa</taxon>
        <taxon>Ecdysozoa</taxon>
        <taxon>Nematoda</taxon>
        <taxon>Chromadorea</taxon>
        <taxon>Rhabditida</taxon>
        <taxon>Rhabditina</taxon>
        <taxon>Rhabditomorpha</taxon>
        <taxon>Strongyloidea</taxon>
        <taxon>Strongylidae</taxon>
        <taxon>Oesophagostomum</taxon>
    </lineage>
</organism>
<evidence type="ECO:0000259" key="1">
    <source>
        <dbReference type="PROSITE" id="PS50994"/>
    </source>
</evidence>
<dbReference type="EMBL" id="KN549635">
    <property type="protein sequence ID" value="KHJ96564.1"/>
    <property type="molecule type" value="Genomic_DNA"/>
</dbReference>
<feature type="domain" description="Integrase catalytic" evidence="1">
    <location>
        <begin position="393"/>
        <end position="542"/>
    </location>
</feature>
<accession>A0A0B1TH37</accession>
<dbReference type="InterPro" id="IPR012337">
    <property type="entry name" value="RNaseH-like_sf"/>
</dbReference>
<dbReference type="GO" id="GO:0003676">
    <property type="term" value="F:nucleic acid binding"/>
    <property type="evidence" value="ECO:0007669"/>
    <property type="project" value="InterPro"/>
</dbReference>
<dbReference type="Pfam" id="PF05380">
    <property type="entry name" value="Peptidase_A17"/>
    <property type="match status" value="1"/>
</dbReference>
<dbReference type="PANTHER" id="PTHR47331">
    <property type="entry name" value="PHD-TYPE DOMAIN-CONTAINING PROTEIN"/>
    <property type="match status" value="1"/>
</dbReference>
<dbReference type="Gene3D" id="1.10.340.70">
    <property type="match status" value="1"/>
</dbReference>
<dbReference type="Proteomes" id="UP000053660">
    <property type="component" value="Unassembled WGS sequence"/>
</dbReference>
<dbReference type="GO" id="GO:0015074">
    <property type="term" value="P:DNA integration"/>
    <property type="evidence" value="ECO:0007669"/>
    <property type="project" value="InterPro"/>
</dbReference>